<evidence type="ECO:0000313" key="3">
    <source>
        <dbReference type="Proteomes" id="UP000007875"/>
    </source>
</evidence>
<reference evidence="2" key="2">
    <citation type="submission" date="2025-08" db="UniProtKB">
        <authorList>
            <consortium name="Ensembl"/>
        </authorList>
    </citation>
    <scope>IDENTIFICATION</scope>
</reference>
<sequence>MRFSVCLEVFLLFYISFFGVRCWKLSSDNTETISQSIKSIRDEVLGVSKFQALIKDVAKLESISFDSQATAVKVARSISAKFKNRATAVLRLQKEVADGFTAQKWSQWQKCCKIPNPGPSDPKIDPQALCSIESSTATESHKTPNENFLKVAQENKDRYPGLKWQYFGSEHGVFTHYPASYISSCNTTYDNRFRPWYVQASTPKPKDVIIAIDKSGSMLTNNRIGAAV</sequence>
<dbReference type="Proteomes" id="UP000007875">
    <property type="component" value="Unassembled WGS sequence"/>
</dbReference>
<protein>
    <submittedName>
        <fullName evidence="2">Uncharacterized protein</fullName>
    </submittedName>
</protein>
<dbReference type="PANTHER" id="PTHR10166:SF66">
    <property type="entry name" value="VWFA AND CACHE DOMAIN-CONTAINING PROTEIN CG16868"/>
    <property type="match status" value="1"/>
</dbReference>
<keyword evidence="1" id="KW-0732">Signal</keyword>
<dbReference type="Ensembl" id="ENSCSAVT00000019173.1">
    <property type="protein sequence ID" value="ENSCSAVP00000018966.1"/>
    <property type="gene ID" value="ENSCSAVG00000011141.1"/>
</dbReference>
<organism evidence="2 3">
    <name type="scientific">Ciona savignyi</name>
    <name type="common">Pacific transparent sea squirt</name>
    <dbReference type="NCBI Taxonomy" id="51511"/>
    <lineage>
        <taxon>Eukaryota</taxon>
        <taxon>Metazoa</taxon>
        <taxon>Chordata</taxon>
        <taxon>Tunicata</taxon>
        <taxon>Ascidiacea</taxon>
        <taxon>Phlebobranchia</taxon>
        <taxon>Cionidae</taxon>
        <taxon>Ciona</taxon>
    </lineage>
</organism>
<dbReference type="eggNOG" id="KOG2353">
    <property type="taxonomic scope" value="Eukaryota"/>
</dbReference>
<dbReference type="HOGENOM" id="CLU_1122227_0_0_1"/>
<feature type="signal peptide" evidence="1">
    <location>
        <begin position="1"/>
        <end position="22"/>
    </location>
</feature>
<reference evidence="2" key="3">
    <citation type="submission" date="2025-09" db="UniProtKB">
        <authorList>
            <consortium name="Ensembl"/>
        </authorList>
    </citation>
    <scope>IDENTIFICATION</scope>
</reference>
<dbReference type="GO" id="GO:0005891">
    <property type="term" value="C:voltage-gated calcium channel complex"/>
    <property type="evidence" value="ECO:0007669"/>
    <property type="project" value="TreeGrafter"/>
</dbReference>
<dbReference type="GO" id="GO:0005245">
    <property type="term" value="F:voltage-gated calcium channel activity"/>
    <property type="evidence" value="ECO:0007669"/>
    <property type="project" value="TreeGrafter"/>
</dbReference>
<reference evidence="3" key="1">
    <citation type="submission" date="2003-08" db="EMBL/GenBank/DDBJ databases">
        <authorList>
            <person name="Birren B."/>
            <person name="Nusbaum C."/>
            <person name="Abebe A."/>
            <person name="Abouelleil A."/>
            <person name="Adekoya E."/>
            <person name="Ait-zahra M."/>
            <person name="Allen N."/>
            <person name="Allen T."/>
            <person name="An P."/>
            <person name="Anderson M."/>
            <person name="Anderson S."/>
            <person name="Arachchi H."/>
            <person name="Armbruster J."/>
            <person name="Bachantsang P."/>
            <person name="Baldwin J."/>
            <person name="Barry A."/>
            <person name="Bayul T."/>
            <person name="Blitshsteyn B."/>
            <person name="Bloom T."/>
            <person name="Blye J."/>
            <person name="Boguslavskiy L."/>
            <person name="Borowsky M."/>
            <person name="Boukhgalter B."/>
            <person name="Brunache A."/>
            <person name="Butler J."/>
            <person name="Calixte N."/>
            <person name="Calvo S."/>
            <person name="Camarata J."/>
            <person name="Campo K."/>
            <person name="Chang J."/>
            <person name="Cheshatsang Y."/>
            <person name="Citroen M."/>
            <person name="Collymore A."/>
            <person name="Considine T."/>
            <person name="Cook A."/>
            <person name="Cooke P."/>
            <person name="Corum B."/>
            <person name="Cuomo C."/>
            <person name="David R."/>
            <person name="Dawoe T."/>
            <person name="Degray S."/>
            <person name="Dodge S."/>
            <person name="Dooley K."/>
            <person name="Dorje P."/>
            <person name="Dorjee K."/>
            <person name="Dorris L."/>
            <person name="Duffey N."/>
            <person name="Dupes A."/>
            <person name="Elkins T."/>
            <person name="Engels R."/>
            <person name="Erickson J."/>
            <person name="Farina A."/>
            <person name="Faro S."/>
            <person name="Ferreira P."/>
            <person name="Fischer H."/>
            <person name="Fitzgerald M."/>
            <person name="Foley K."/>
            <person name="Gage D."/>
            <person name="Galagan J."/>
            <person name="Gearin G."/>
            <person name="Gnerre S."/>
            <person name="Gnirke A."/>
            <person name="Goyette A."/>
            <person name="Graham J."/>
            <person name="Grandbois E."/>
            <person name="Gyaltsen K."/>
            <person name="Hafez N."/>
            <person name="Hagopian D."/>
            <person name="Hagos B."/>
            <person name="Hall J."/>
            <person name="Hatcher B."/>
            <person name="Heller A."/>
            <person name="Higgins H."/>
            <person name="Honan T."/>
            <person name="Horn A."/>
            <person name="Houde N."/>
            <person name="Hughes L."/>
            <person name="Hulme W."/>
            <person name="Husby E."/>
            <person name="Iliev I."/>
            <person name="Jaffe D."/>
            <person name="Jones C."/>
            <person name="Kamal M."/>
            <person name="Kamat A."/>
            <person name="Kamvysselis M."/>
            <person name="Karlsson E."/>
            <person name="Kells C."/>
            <person name="Kieu A."/>
            <person name="Kisner P."/>
            <person name="Kodira C."/>
            <person name="Kulbokas E."/>
            <person name="Labutti K."/>
            <person name="Lama D."/>
            <person name="Landers T."/>
            <person name="Leger J."/>
            <person name="Levine S."/>
            <person name="Lewis D."/>
            <person name="Lewis T."/>
            <person name="Lindblad-toh K."/>
            <person name="Liu X."/>
            <person name="Lokyitsang T."/>
            <person name="Lokyitsang Y."/>
            <person name="Lucien O."/>
            <person name="Lui A."/>
            <person name="Ma L.J."/>
            <person name="Mabbitt R."/>
            <person name="Macdonald J."/>
            <person name="Maclean C."/>
            <person name="Major J."/>
            <person name="Manning J."/>
            <person name="Marabella R."/>
            <person name="Maru K."/>
            <person name="Matthews C."/>
            <person name="Mauceli E."/>
            <person name="Mccarthy M."/>
            <person name="Mcdonough S."/>
            <person name="Mcghee T."/>
            <person name="Meldrim J."/>
            <person name="Meneus L."/>
            <person name="Mesirov J."/>
            <person name="Mihalev A."/>
            <person name="Mihova T."/>
            <person name="Mikkelsen T."/>
            <person name="Mlenga V."/>
            <person name="Moru K."/>
            <person name="Mozes J."/>
            <person name="Mulrain L."/>
            <person name="Munson G."/>
            <person name="Naylor J."/>
            <person name="Newes C."/>
            <person name="Nguyen C."/>
            <person name="Nguyen N."/>
            <person name="Nguyen T."/>
            <person name="Nicol R."/>
            <person name="Nielsen C."/>
            <person name="Nizzari M."/>
            <person name="Norbu C."/>
            <person name="Norbu N."/>
            <person name="O'donnell P."/>
            <person name="Okoawo O."/>
            <person name="O'leary S."/>
            <person name="Omotosho B."/>
            <person name="O'neill K."/>
            <person name="Osman S."/>
            <person name="Parker S."/>
            <person name="Perrin D."/>
            <person name="Phunkhang P."/>
            <person name="Piqani B."/>
            <person name="Purcell S."/>
            <person name="Rachupka T."/>
            <person name="Ramasamy U."/>
            <person name="Rameau R."/>
            <person name="Ray V."/>
            <person name="Raymond C."/>
            <person name="Retta R."/>
            <person name="Richardson S."/>
            <person name="Rise C."/>
            <person name="Rodriguez J."/>
            <person name="Rogers J."/>
            <person name="Rogov P."/>
            <person name="Rutman M."/>
            <person name="Schupbach R."/>
            <person name="Seaman C."/>
            <person name="Settipalli S."/>
            <person name="Sharpe T."/>
            <person name="Sheridan J."/>
            <person name="Sherpa N."/>
            <person name="Shi J."/>
            <person name="Smirnov S."/>
            <person name="Smith C."/>
            <person name="Sougnez C."/>
            <person name="Spencer B."/>
            <person name="Stalker J."/>
            <person name="Stange-thomann N."/>
            <person name="Stavropoulos S."/>
            <person name="Stetson K."/>
            <person name="Stone C."/>
            <person name="Stone S."/>
            <person name="Stubbs M."/>
            <person name="Talamas J."/>
            <person name="Tchuinga P."/>
            <person name="Tenzing P."/>
            <person name="Tesfaye S."/>
            <person name="Theodore J."/>
            <person name="Thoulutsang Y."/>
            <person name="Topham K."/>
            <person name="Towey S."/>
            <person name="Tsamla T."/>
            <person name="Tsomo N."/>
            <person name="Vallee D."/>
            <person name="Vassiliev H."/>
            <person name="Venkataraman V."/>
            <person name="Vinson J."/>
            <person name="Vo A."/>
            <person name="Wade C."/>
            <person name="Wang S."/>
            <person name="Wangchuk T."/>
            <person name="Wangdi T."/>
            <person name="Whittaker C."/>
            <person name="Wilkinson J."/>
            <person name="Wu Y."/>
            <person name="Wyman D."/>
            <person name="Yadav S."/>
            <person name="Yang S."/>
            <person name="Yang X."/>
            <person name="Yeager S."/>
            <person name="Yee E."/>
            <person name="Young G."/>
            <person name="Zainoun J."/>
            <person name="Zembeck L."/>
            <person name="Zimmer A."/>
            <person name="Zody M."/>
            <person name="Lander E."/>
        </authorList>
    </citation>
    <scope>NUCLEOTIDE SEQUENCE [LARGE SCALE GENOMIC DNA]</scope>
</reference>
<dbReference type="InterPro" id="IPR051173">
    <property type="entry name" value="Ca_channel_alpha-2/delta"/>
</dbReference>
<evidence type="ECO:0000313" key="2">
    <source>
        <dbReference type="Ensembl" id="ENSCSAVP00000018966.1"/>
    </source>
</evidence>
<accession>H2ZN00</accession>
<dbReference type="OMA" id="WYVQAST"/>
<feature type="chain" id="PRO_5003578631" evidence="1">
    <location>
        <begin position="23"/>
        <end position="228"/>
    </location>
</feature>
<dbReference type="AlphaFoldDB" id="H2ZN00"/>
<keyword evidence="3" id="KW-1185">Reference proteome</keyword>
<name>H2ZN00_CIOSA</name>
<dbReference type="InParanoid" id="H2ZN00"/>
<dbReference type="PANTHER" id="PTHR10166">
    <property type="entry name" value="VOLTAGE-DEPENDENT CALCIUM CHANNEL SUBUNIT ALPHA-2/DELTA-RELATED"/>
    <property type="match status" value="1"/>
</dbReference>
<dbReference type="STRING" id="51511.ENSCSAVP00000018966"/>
<evidence type="ECO:0000256" key="1">
    <source>
        <dbReference type="SAM" id="SignalP"/>
    </source>
</evidence>
<proteinExistence type="predicted"/>
<dbReference type="GeneTree" id="ENSGT00940000157568"/>